<organism evidence="1 2">
    <name type="scientific">Purpureocillium lavendulum</name>
    <dbReference type="NCBI Taxonomy" id="1247861"/>
    <lineage>
        <taxon>Eukaryota</taxon>
        <taxon>Fungi</taxon>
        <taxon>Dikarya</taxon>
        <taxon>Ascomycota</taxon>
        <taxon>Pezizomycotina</taxon>
        <taxon>Sordariomycetes</taxon>
        <taxon>Hypocreomycetidae</taxon>
        <taxon>Hypocreales</taxon>
        <taxon>Ophiocordycipitaceae</taxon>
        <taxon>Purpureocillium</taxon>
    </lineage>
</organism>
<protein>
    <submittedName>
        <fullName evidence="1">Uncharacterized protein</fullName>
    </submittedName>
</protein>
<reference evidence="1" key="1">
    <citation type="submission" date="2023-01" db="EMBL/GenBank/DDBJ databases">
        <title>The growth and conidiation of Purpureocillium lavendulum are regulated by nitrogen source and histone H3K14 acetylation.</title>
        <authorList>
            <person name="Tang P."/>
            <person name="Han J."/>
            <person name="Zhang C."/>
            <person name="Tang P."/>
            <person name="Qi F."/>
            <person name="Zhang K."/>
            <person name="Liang L."/>
        </authorList>
    </citation>
    <scope>NUCLEOTIDE SEQUENCE</scope>
    <source>
        <strain evidence="1">YMF1.00683</strain>
    </source>
</reference>
<name>A0AB34FUK4_9HYPO</name>
<sequence length="100" mass="10817">MPTAIHTHADHKRPHLKGKIAFALGVLNSLSNHQLVVFIPPSPPASNMCVWVTTQYYTGCGCSIEERTQHPGCTCQTVVPQVGQTWDGHCPSAGCPNPKK</sequence>
<accession>A0AB34FUK4</accession>
<proteinExistence type="predicted"/>
<dbReference type="AlphaFoldDB" id="A0AB34FUK4"/>
<evidence type="ECO:0000313" key="2">
    <source>
        <dbReference type="Proteomes" id="UP001163105"/>
    </source>
</evidence>
<dbReference type="Proteomes" id="UP001163105">
    <property type="component" value="Unassembled WGS sequence"/>
</dbReference>
<comment type="caution">
    <text evidence="1">The sequence shown here is derived from an EMBL/GenBank/DDBJ whole genome shotgun (WGS) entry which is preliminary data.</text>
</comment>
<keyword evidence="2" id="KW-1185">Reference proteome</keyword>
<gene>
    <name evidence="1" type="ORF">O9K51_04169</name>
</gene>
<dbReference type="EMBL" id="JAQHRD010000003">
    <property type="protein sequence ID" value="KAJ6442990.1"/>
    <property type="molecule type" value="Genomic_DNA"/>
</dbReference>
<evidence type="ECO:0000313" key="1">
    <source>
        <dbReference type="EMBL" id="KAJ6442990.1"/>
    </source>
</evidence>